<organism evidence="4 5">
    <name type="scientific">Lacticaseibacillus baoqingensis</name>
    <dbReference type="NCBI Taxonomy" id="2486013"/>
    <lineage>
        <taxon>Bacteria</taxon>
        <taxon>Bacillati</taxon>
        <taxon>Bacillota</taxon>
        <taxon>Bacilli</taxon>
        <taxon>Lactobacillales</taxon>
        <taxon>Lactobacillaceae</taxon>
        <taxon>Lacticaseibacillus</taxon>
    </lineage>
</organism>
<dbReference type="RefSeq" id="WP_125754094.1">
    <property type="nucleotide sequence ID" value="NZ_JBHTON010000046.1"/>
</dbReference>
<feature type="domain" description="WxL Interacting Protein host binding" evidence="3">
    <location>
        <begin position="167"/>
        <end position="303"/>
    </location>
</feature>
<evidence type="ECO:0000313" key="5">
    <source>
        <dbReference type="Proteomes" id="UP001597252"/>
    </source>
</evidence>
<keyword evidence="5" id="KW-1185">Reference proteome</keyword>
<reference evidence="5" key="1">
    <citation type="journal article" date="2019" name="Int. J. Syst. Evol. Microbiol.">
        <title>The Global Catalogue of Microorganisms (GCM) 10K type strain sequencing project: providing services to taxonomists for standard genome sequencing and annotation.</title>
        <authorList>
            <consortium name="The Broad Institute Genomics Platform"/>
            <consortium name="The Broad Institute Genome Sequencing Center for Infectious Disease"/>
            <person name="Wu L."/>
            <person name="Ma J."/>
        </authorList>
    </citation>
    <scope>NUCLEOTIDE SEQUENCE [LARGE SCALE GENOMIC DNA]</scope>
    <source>
        <strain evidence="5">CCM 8903</strain>
    </source>
</reference>
<keyword evidence="1" id="KW-1133">Transmembrane helix</keyword>
<sequence>MRKALTGWLASGLMILGLGMMAPKMVHADAVKAVPLSVVPITNEYQVNKATMFYDLEMKPGQHTELQMKLINNGKSPLTVRVRDTATSTTDAGQIDYTNLSTRYDPTLKYPLPTLIKIPKQYQEIKMPAETTATYHLPLTMPKQQFAGIILGGIRVTPVVNQTVKRGIGNTYGYTVAVRLSNGIDQLPSLRLKQVSVGSAASGGAEVRANIQNPKANLLNKGTLAARVTKQGQNRTLKSLTLNSSSVAPNSNFTARVPWNGSIAPGDYTLHATYTSNDLKFADQKVWHFTKNFHVSTVQAARYTLSAMHIPWWAYAIMIAILLLLIVLIWLLLKRRKGAKPSASA</sequence>
<name>A0ABW4E7K3_9LACO</name>
<feature type="domain" description="WxL Interacting Protein peptidoglycan binding" evidence="2">
    <location>
        <begin position="37"/>
        <end position="157"/>
    </location>
</feature>
<evidence type="ECO:0000256" key="1">
    <source>
        <dbReference type="SAM" id="Phobius"/>
    </source>
</evidence>
<dbReference type="EMBL" id="JBHTON010000046">
    <property type="protein sequence ID" value="MFD1485887.1"/>
    <property type="molecule type" value="Genomic_DNA"/>
</dbReference>
<comment type="caution">
    <text evidence="4">The sequence shown here is derived from an EMBL/GenBank/DDBJ whole genome shotgun (WGS) entry which is preliminary data.</text>
</comment>
<dbReference type="Proteomes" id="UP001597252">
    <property type="component" value="Unassembled WGS sequence"/>
</dbReference>
<accession>A0ABW4E7K3</accession>
<feature type="transmembrane region" description="Helical" evidence="1">
    <location>
        <begin position="312"/>
        <end position="333"/>
    </location>
</feature>
<evidence type="ECO:0000259" key="3">
    <source>
        <dbReference type="Pfam" id="PF11797"/>
    </source>
</evidence>
<gene>
    <name evidence="4" type="ORF">ACFQ5J_11680</name>
</gene>
<dbReference type="Pfam" id="PF11797">
    <property type="entry name" value="WxLIP_HBD"/>
    <property type="match status" value="1"/>
</dbReference>
<keyword evidence="1" id="KW-0812">Transmembrane</keyword>
<keyword evidence="1" id="KW-0472">Membrane</keyword>
<evidence type="ECO:0000259" key="2">
    <source>
        <dbReference type="Pfam" id="PF06030"/>
    </source>
</evidence>
<dbReference type="InterPro" id="IPR010317">
    <property type="entry name" value="WxLIP_PGBD"/>
</dbReference>
<evidence type="ECO:0000313" key="4">
    <source>
        <dbReference type="EMBL" id="MFD1485887.1"/>
    </source>
</evidence>
<protein>
    <submittedName>
        <fullName evidence="4">DUF916 and DUF3324 domain-containing protein</fullName>
    </submittedName>
</protein>
<dbReference type="InterPro" id="IPR021759">
    <property type="entry name" value="WxLIP_HBD"/>
</dbReference>
<dbReference type="Pfam" id="PF06030">
    <property type="entry name" value="WxLIP_PGBD"/>
    <property type="match status" value="1"/>
</dbReference>
<proteinExistence type="predicted"/>